<evidence type="ECO:0000313" key="1">
    <source>
        <dbReference type="EMBL" id="TQJ14441.1"/>
    </source>
</evidence>
<name>A0A542EGH3_9MICO</name>
<reference evidence="1 2" key="1">
    <citation type="submission" date="2019-06" db="EMBL/GenBank/DDBJ databases">
        <title>Sequencing the genomes of 1000 actinobacteria strains.</title>
        <authorList>
            <person name="Klenk H.-P."/>
        </authorList>
    </citation>
    <scope>NUCLEOTIDE SEQUENCE [LARGE SCALE GENOMIC DNA]</scope>
    <source>
        <strain evidence="1 2">DSM 19828</strain>
    </source>
</reference>
<dbReference type="Proteomes" id="UP000320806">
    <property type="component" value="Unassembled WGS sequence"/>
</dbReference>
<protein>
    <submittedName>
        <fullName evidence="1">Uncharacterized protein</fullName>
    </submittedName>
</protein>
<comment type="caution">
    <text evidence="1">The sequence shown here is derived from an EMBL/GenBank/DDBJ whole genome shotgun (WGS) entry which is preliminary data.</text>
</comment>
<gene>
    <name evidence="1" type="ORF">FB459_1902</name>
</gene>
<dbReference type="EMBL" id="VFMO01000001">
    <property type="protein sequence ID" value="TQJ14441.1"/>
    <property type="molecule type" value="Genomic_DNA"/>
</dbReference>
<evidence type="ECO:0000313" key="2">
    <source>
        <dbReference type="Proteomes" id="UP000320806"/>
    </source>
</evidence>
<organism evidence="1 2">
    <name type="scientific">Yimella lutea</name>
    <dbReference type="NCBI Taxonomy" id="587872"/>
    <lineage>
        <taxon>Bacteria</taxon>
        <taxon>Bacillati</taxon>
        <taxon>Actinomycetota</taxon>
        <taxon>Actinomycetes</taxon>
        <taxon>Micrococcales</taxon>
        <taxon>Dermacoccaceae</taxon>
        <taxon>Yimella</taxon>
    </lineage>
</organism>
<keyword evidence="2" id="KW-1185">Reference proteome</keyword>
<accession>A0A542EGH3</accession>
<proteinExistence type="predicted"/>
<dbReference type="AlphaFoldDB" id="A0A542EGH3"/>
<sequence length="35" mass="4208">MPTYFTSDIHYEHRLVSFLRGFESPEAHDDSFDEM</sequence>